<evidence type="ECO:0000313" key="2">
    <source>
        <dbReference type="EMBL" id="EDR29339.1"/>
    </source>
</evidence>
<dbReference type="GO" id="GO:0003725">
    <property type="term" value="F:double-stranded RNA binding"/>
    <property type="evidence" value="ECO:0007669"/>
    <property type="project" value="TreeGrafter"/>
</dbReference>
<accession>B0E810</accession>
<dbReference type="GO" id="GO:0005730">
    <property type="term" value="C:nucleolus"/>
    <property type="evidence" value="ECO:0007669"/>
    <property type="project" value="TreeGrafter"/>
</dbReference>
<dbReference type="GeneID" id="5879414"/>
<dbReference type="Proteomes" id="UP000008076">
    <property type="component" value="Unassembled WGS sequence"/>
</dbReference>
<reference evidence="3" key="1">
    <citation type="submission" date="2007-12" db="EMBL/GenBank/DDBJ databases">
        <title>Annotation of Entamoeba dispar SAW760.</title>
        <authorList>
            <person name="Lorenzi H."/>
            <person name="Inman J."/>
            <person name="Schobel S."/>
            <person name="Amedeo P."/>
            <person name="Caler E."/>
        </authorList>
    </citation>
    <scope>NUCLEOTIDE SEQUENCE [LARGE SCALE GENOMIC DNA]</scope>
    <source>
        <strain evidence="3">ATCC PRA-260 / SAW760</strain>
    </source>
</reference>
<evidence type="ECO:0000313" key="3">
    <source>
        <dbReference type="Proteomes" id="UP000008076"/>
    </source>
</evidence>
<dbReference type="PROSITE" id="PS50141">
    <property type="entry name" value="A_DEAMIN_EDITASE"/>
    <property type="match status" value="1"/>
</dbReference>
<name>B0E810_ENTDS</name>
<sequence>MHLMEKPFGINNTINEVQLKIKEVYDRLPKKGKEQENEWSVLASLIAFDKQKKEYEILSIGTGSKCVTSKQHNTNIINDSHAEVICKRAFQVFLLEQISKEQYIEKTTSKGETKTKWKWRYDRYDLIFYISQVPCGDCCISSNGTINKDIETGAKRIINNSIEQTIALWEEKNIKDGIGKTRIKPGKGEKSLSMSCSDKILKWEVLGIQGGILANHFEMIIPSLIIIEKPADEDAVMRGIHVRTIQMNTLFTEKNYKINIPPFIYLSQPSHLVKHKAEGLSAAGSSINFINGMEEEVTLGARGVKFGAGKKVVDSQRSRLCQMKIRERYSDVFRIQKEKIHQEDEYYKRKVFFKQCVEGGWTIK</sequence>
<dbReference type="VEuPathDB" id="AmoebaDB:EDI_071590"/>
<protein>
    <submittedName>
        <fullName evidence="2">tRNA-specific adenosine deaminase, putative</fullName>
    </submittedName>
</protein>
<dbReference type="InterPro" id="IPR002466">
    <property type="entry name" value="A_deamin"/>
</dbReference>
<keyword evidence="3" id="KW-1185">Reference proteome</keyword>
<dbReference type="GO" id="GO:0006382">
    <property type="term" value="P:adenosine to inosine editing"/>
    <property type="evidence" value="ECO:0007669"/>
    <property type="project" value="TreeGrafter"/>
</dbReference>
<dbReference type="PANTHER" id="PTHR10910">
    <property type="entry name" value="EUKARYOTE SPECIFIC DSRNA BINDING PROTEIN"/>
    <property type="match status" value="1"/>
</dbReference>
<dbReference type="eggNOG" id="KOG2777">
    <property type="taxonomic scope" value="Eukaryota"/>
</dbReference>
<dbReference type="OMA" id="KHATNEY"/>
<dbReference type="PANTHER" id="PTHR10910:SF62">
    <property type="entry name" value="AT07585P-RELATED"/>
    <property type="match status" value="1"/>
</dbReference>
<gene>
    <name evidence="2" type="ORF">EDI_071590</name>
</gene>
<dbReference type="AlphaFoldDB" id="B0E810"/>
<feature type="domain" description="A to I editase" evidence="1">
    <location>
        <begin position="59"/>
        <end position="350"/>
    </location>
</feature>
<dbReference type="RefSeq" id="XP_001734502.1">
    <property type="nucleotide sequence ID" value="XM_001734450.1"/>
</dbReference>
<organism evidence="3">
    <name type="scientific">Entamoeba dispar (strain ATCC PRA-260 / SAW760)</name>
    <dbReference type="NCBI Taxonomy" id="370354"/>
    <lineage>
        <taxon>Eukaryota</taxon>
        <taxon>Amoebozoa</taxon>
        <taxon>Evosea</taxon>
        <taxon>Archamoebae</taxon>
        <taxon>Mastigamoebida</taxon>
        <taxon>Entamoebidae</taxon>
        <taxon>Entamoeba</taxon>
    </lineage>
</organism>
<dbReference type="OrthoDB" id="416253at2759"/>
<dbReference type="GO" id="GO:0003726">
    <property type="term" value="F:double-stranded RNA adenosine deaminase activity"/>
    <property type="evidence" value="ECO:0007669"/>
    <property type="project" value="TreeGrafter"/>
</dbReference>
<dbReference type="KEGG" id="edi:EDI_071590"/>
<dbReference type="GO" id="GO:0006396">
    <property type="term" value="P:RNA processing"/>
    <property type="evidence" value="ECO:0007669"/>
    <property type="project" value="InterPro"/>
</dbReference>
<dbReference type="SMART" id="SM00552">
    <property type="entry name" value="ADEAMc"/>
    <property type="match status" value="1"/>
</dbReference>
<evidence type="ECO:0000259" key="1">
    <source>
        <dbReference type="PROSITE" id="PS50141"/>
    </source>
</evidence>
<dbReference type="EMBL" id="DS548095">
    <property type="protein sequence ID" value="EDR29339.1"/>
    <property type="molecule type" value="Genomic_DNA"/>
</dbReference>
<dbReference type="Pfam" id="PF02137">
    <property type="entry name" value="A_deamin"/>
    <property type="match status" value="1"/>
</dbReference>
<dbReference type="GO" id="GO:0008251">
    <property type="term" value="F:tRNA-specific adenosine deaminase activity"/>
    <property type="evidence" value="ECO:0007669"/>
    <property type="project" value="TreeGrafter"/>
</dbReference>
<proteinExistence type="predicted"/>
<dbReference type="GO" id="GO:0005737">
    <property type="term" value="C:cytoplasm"/>
    <property type="evidence" value="ECO:0007669"/>
    <property type="project" value="TreeGrafter"/>
</dbReference>